<accession>A0A9D1D0D3</accession>
<gene>
    <name evidence="8" type="ORF">IAB27_06930</name>
</gene>
<feature type="active site" description="Nucleophile" evidence="6">
    <location>
        <position position="224"/>
    </location>
</feature>
<keyword evidence="2 6" id="KW-0489">Methyltransferase</keyword>
<dbReference type="GO" id="GO:0001510">
    <property type="term" value="P:RNA methylation"/>
    <property type="evidence" value="ECO:0007669"/>
    <property type="project" value="InterPro"/>
</dbReference>
<dbReference type="PANTHER" id="PTHR22807">
    <property type="entry name" value="NOP2 YEAST -RELATED NOL1/NOP2/FMU SUN DOMAIN-CONTAINING"/>
    <property type="match status" value="1"/>
</dbReference>
<keyword evidence="3 6" id="KW-0808">Transferase</keyword>
<dbReference type="Gene3D" id="3.40.50.150">
    <property type="entry name" value="Vaccinia Virus protein VP39"/>
    <property type="match status" value="1"/>
</dbReference>
<protein>
    <submittedName>
        <fullName evidence="8">RsmB/NOP family class I SAM-dependent RNA methyltransferase</fullName>
    </submittedName>
</protein>
<comment type="caution">
    <text evidence="8">The sequence shown here is derived from an EMBL/GenBank/DDBJ whole genome shotgun (WGS) entry which is preliminary data.</text>
</comment>
<evidence type="ECO:0000313" key="9">
    <source>
        <dbReference type="Proteomes" id="UP000886786"/>
    </source>
</evidence>
<dbReference type="PANTHER" id="PTHR22807:SF70">
    <property type="entry name" value="TRNA_RRNA CYTOSINE-C5-METHYLASE, NOL1_NOP2_SUN FAMILY, FUSED TO N-TERMINAL NUSB REGULATOR DOMAIN"/>
    <property type="match status" value="1"/>
</dbReference>
<feature type="binding site" evidence="6">
    <location>
        <begin position="110"/>
        <end position="116"/>
    </location>
    <ligand>
        <name>S-adenosyl-L-methionine</name>
        <dbReference type="ChEBI" id="CHEBI:59789"/>
    </ligand>
</feature>
<dbReference type="Pfam" id="PF01189">
    <property type="entry name" value="Methyltr_RsmB-F"/>
    <property type="match status" value="1"/>
</dbReference>
<feature type="binding site" evidence="6">
    <location>
        <position position="134"/>
    </location>
    <ligand>
        <name>S-adenosyl-L-methionine</name>
        <dbReference type="ChEBI" id="CHEBI:59789"/>
    </ligand>
</feature>
<dbReference type="InterPro" id="IPR001678">
    <property type="entry name" value="MeTrfase_RsmB-F_NOP2_dom"/>
</dbReference>
<dbReference type="Gene3D" id="3.30.70.1170">
    <property type="entry name" value="Sun protein, domain 3"/>
    <property type="match status" value="1"/>
</dbReference>
<reference evidence="8" key="2">
    <citation type="journal article" date="2021" name="PeerJ">
        <title>Extensive microbial diversity within the chicken gut microbiome revealed by metagenomics and culture.</title>
        <authorList>
            <person name="Gilroy R."/>
            <person name="Ravi A."/>
            <person name="Getino M."/>
            <person name="Pursley I."/>
            <person name="Horton D.L."/>
            <person name="Alikhan N.F."/>
            <person name="Baker D."/>
            <person name="Gharbi K."/>
            <person name="Hall N."/>
            <person name="Watson M."/>
            <person name="Adriaenssens E.M."/>
            <person name="Foster-Nyarko E."/>
            <person name="Jarju S."/>
            <person name="Secka A."/>
            <person name="Antonio M."/>
            <person name="Oren A."/>
            <person name="Chaudhuri R.R."/>
            <person name="La Ragione R."/>
            <person name="Hildebrand F."/>
            <person name="Pallen M.J."/>
        </authorList>
    </citation>
    <scope>NUCLEOTIDE SEQUENCE</scope>
    <source>
        <strain evidence="8">CHK147-3167</strain>
    </source>
</reference>
<dbReference type="GO" id="GO:0003723">
    <property type="term" value="F:RNA binding"/>
    <property type="evidence" value="ECO:0007669"/>
    <property type="project" value="UniProtKB-UniRule"/>
</dbReference>
<feature type="domain" description="SAM-dependent MTase RsmB/NOP-type" evidence="7">
    <location>
        <begin position="19"/>
        <end position="287"/>
    </location>
</feature>
<dbReference type="PROSITE" id="PS01153">
    <property type="entry name" value="NOL1_NOP2_SUN"/>
    <property type="match status" value="1"/>
</dbReference>
<dbReference type="PROSITE" id="PS51686">
    <property type="entry name" value="SAM_MT_RSMB_NOP"/>
    <property type="match status" value="1"/>
</dbReference>
<feature type="binding site" evidence="6">
    <location>
        <position position="160"/>
    </location>
    <ligand>
        <name>S-adenosyl-L-methionine</name>
        <dbReference type="ChEBI" id="CHEBI:59789"/>
    </ligand>
</feature>
<dbReference type="InterPro" id="IPR023267">
    <property type="entry name" value="RCMT"/>
</dbReference>
<evidence type="ECO:0000256" key="2">
    <source>
        <dbReference type="ARBA" id="ARBA00022603"/>
    </source>
</evidence>
<dbReference type="EMBL" id="DVFV01000121">
    <property type="protein sequence ID" value="HIQ91336.1"/>
    <property type="molecule type" value="Genomic_DNA"/>
</dbReference>
<name>A0A9D1D0D3_9FIRM</name>
<reference evidence="8" key="1">
    <citation type="submission" date="2020-10" db="EMBL/GenBank/DDBJ databases">
        <authorList>
            <person name="Gilroy R."/>
        </authorList>
    </citation>
    <scope>NUCLEOTIDE SEQUENCE</scope>
    <source>
        <strain evidence="8">CHK147-3167</strain>
    </source>
</reference>
<sequence length="287" mass="32487">MNELTNALIEEYGEDLASEIISGFKGKPLTIRVNTLKCDKDYVKEVLDNFNIGYRDVSFYKDALILDCNEDKIREFDIYKKGMIYLQSLSSMIPPLCFDIKANESILDMAAAPGGKTCEIASLSDNKARITATEPNKIRFERLKYNVTKQGARVSVLREDARGLDEFLRFDKILLDAPCSGSGTITNNKFNFDLVNRSVKRQRELLVKASQILKSGGFLLYSTCSILKEENEENIKYLLDMGNMEIVDINNDLFKDIPTLPSTIDGVITVKPNNLYEGFFIALLRKK</sequence>
<dbReference type="GO" id="GO:0008173">
    <property type="term" value="F:RNA methyltransferase activity"/>
    <property type="evidence" value="ECO:0007669"/>
    <property type="project" value="InterPro"/>
</dbReference>
<dbReference type="PRINTS" id="PR02008">
    <property type="entry name" value="RCMTFAMILY"/>
</dbReference>
<dbReference type="InterPro" id="IPR029063">
    <property type="entry name" value="SAM-dependent_MTases_sf"/>
</dbReference>
<evidence type="ECO:0000256" key="5">
    <source>
        <dbReference type="ARBA" id="ARBA00022884"/>
    </source>
</evidence>
<evidence type="ECO:0000313" key="8">
    <source>
        <dbReference type="EMBL" id="HIQ91336.1"/>
    </source>
</evidence>
<keyword evidence="5 6" id="KW-0694">RNA-binding</keyword>
<dbReference type="CDD" id="cd02440">
    <property type="entry name" value="AdoMet_MTases"/>
    <property type="match status" value="1"/>
</dbReference>
<evidence type="ECO:0000259" key="7">
    <source>
        <dbReference type="PROSITE" id="PS51686"/>
    </source>
</evidence>
<dbReference type="InterPro" id="IPR049560">
    <property type="entry name" value="MeTrfase_RsmB-F_NOP2_cat"/>
</dbReference>
<dbReference type="AlphaFoldDB" id="A0A9D1D0D3"/>
<proteinExistence type="inferred from homology"/>
<evidence type="ECO:0000256" key="4">
    <source>
        <dbReference type="ARBA" id="ARBA00022691"/>
    </source>
</evidence>
<dbReference type="Proteomes" id="UP000886786">
    <property type="component" value="Unassembled WGS sequence"/>
</dbReference>
<evidence type="ECO:0000256" key="3">
    <source>
        <dbReference type="ARBA" id="ARBA00022679"/>
    </source>
</evidence>
<dbReference type="SUPFAM" id="SSF53335">
    <property type="entry name" value="S-adenosyl-L-methionine-dependent methyltransferases"/>
    <property type="match status" value="1"/>
</dbReference>
<comment type="similarity">
    <text evidence="1 6">Belongs to the class I-like SAM-binding methyltransferase superfamily. RsmB/NOP family.</text>
</comment>
<evidence type="ECO:0000256" key="6">
    <source>
        <dbReference type="PROSITE-ProRule" id="PRU01023"/>
    </source>
</evidence>
<evidence type="ECO:0000256" key="1">
    <source>
        <dbReference type="ARBA" id="ARBA00007494"/>
    </source>
</evidence>
<feature type="binding site" evidence="6">
    <location>
        <position position="176"/>
    </location>
    <ligand>
        <name>S-adenosyl-L-methionine</name>
        <dbReference type="ChEBI" id="CHEBI:59789"/>
    </ligand>
</feature>
<dbReference type="InterPro" id="IPR018314">
    <property type="entry name" value="RsmB/NOL1/NOP2-like_CS"/>
</dbReference>
<keyword evidence="4 6" id="KW-0949">S-adenosyl-L-methionine</keyword>
<organism evidence="8 9">
    <name type="scientific">Candidatus Coprosoma intestinipullorum</name>
    <dbReference type="NCBI Taxonomy" id="2840752"/>
    <lineage>
        <taxon>Bacteria</taxon>
        <taxon>Bacillati</taxon>
        <taxon>Bacillota</taxon>
        <taxon>Bacillota incertae sedis</taxon>
        <taxon>Candidatus Coprosoma</taxon>
    </lineage>
</organism>